<dbReference type="GO" id="GO:0004672">
    <property type="term" value="F:protein kinase activity"/>
    <property type="evidence" value="ECO:0007669"/>
    <property type="project" value="InterPro"/>
</dbReference>
<evidence type="ECO:0000313" key="4">
    <source>
        <dbReference type="Proteomes" id="UP000605846"/>
    </source>
</evidence>
<sequence>MDNSRFRYLYFIQVVDAQEKSPKALRGFSKVRMLYNCLNAPFFRAVEGHKTDEQQLQPFPRLYISKNRTLLTEARDNKESTLAILFNVEITPVTDQNASIFHFKADVAIVLPIGECHDFNQPSSDTIGSSEYFPKAWMKLKVLKVMYGVKTKITDAMEKNFFRRAFTTYRLSQVKANDLKKAKDVEIVDGFMKSIMGIEQPDQGVNDEITVDQPTTVRAGIVNDLLSTAKEADLAAGPPTGYFFPTSTRSEIPDKATDVNPAEVGPSTSLQSRKAQPLVIPNHSEEETEWDAFQRERQMQSRSDEYDTAEEDLEEGLEEDKDEDSERTESDYGETGKPMMYRRYLESDETTGSASPPHEYDDDTKQYYLEKSKTLWKKLLTLCEAKNVKLERVQKYMENTSAFPNAEGYFKHVYFVHGDNSVVVQTFRRMTISQRTTELVSLLTLRDLPRMGQIVEVLQEESGEIVGLTMTRYEKTLKQYTHVHSHHRLSAYQKMDLIQQMLRCMQTIHQVGIAHRDLSEVNFMVNERKDTLFEDGTFGAEVHLIDFGKAVFTRPEDMMAWWIERPVIDGEYEGEVLPQTEEELREWCENLPWVKAKPDHGYRHYRSIQTLPRTRSDTSVLPWLVNPIAEDMYSIGTIIWKTFAETEPWHGILDTDLRGLRDTVQDDYRIEKALEREVPGQLSRKLLLFCLKTNPEERKSATEILAWLENPDIREGLINEWKVYAPVSRQKRHAKVLFEFEESSGPQPKRGRRGRGRPRIRPFGPVAESRGRGRPRGRPRSLRARGPRVPTGRPRGRPRGRARVATMFPVSILNP</sequence>
<dbReference type="InterPro" id="IPR011009">
    <property type="entry name" value="Kinase-like_dom_sf"/>
</dbReference>
<dbReference type="GO" id="GO:0005524">
    <property type="term" value="F:ATP binding"/>
    <property type="evidence" value="ECO:0007669"/>
    <property type="project" value="InterPro"/>
</dbReference>
<dbReference type="PANTHER" id="PTHR24362">
    <property type="entry name" value="SERINE/THREONINE-PROTEIN KINASE NEK"/>
    <property type="match status" value="1"/>
</dbReference>
<feature type="compositionally biased region" description="Basic and acidic residues" evidence="1">
    <location>
        <begin position="292"/>
        <end position="305"/>
    </location>
</feature>
<dbReference type="InterPro" id="IPR000719">
    <property type="entry name" value="Prot_kinase_dom"/>
</dbReference>
<feature type="domain" description="Protein kinase" evidence="2">
    <location>
        <begin position="399"/>
        <end position="713"/>
    </location>
</feature>
<feature type="compositionally biased region" description="Basic residues" evidence="1">
    <location>
        <begin position="772"/>
        <end position="786"/>
    </location>
</feature>
<dbReference type="EMBL" id="JABAYA010000287">
    <property type="protein sequence ID" value="KAF7721254.1"/>
    <property type="molecule type" value="Genomic_DNA"/>
</dbReference>
<accession>A0A8H7BE61</accession>
<gene>
    <name evidence="3" type="ORF">EC973_004999</name>
</gene>
<dbReference type="Proteomes" id="UP000605846">
    <property type="component" value="Unassembled WGS sequence"/>
</dbReference>
<dbReference type="AlphaFoldDB" id="A0A8H7BE61"/>
<dbReference type="PROSITE" id="PS50011">
    <property type="entry name" value="PROTEIN_KINASE_DOM"/>
    <property type="match status" value="1"/>
</dbReference>
<dbReference type="InterPro" id="IPR017956">
    <property type="entry name" value="AT_hook_DNA-bd_motif"/>
</dbReference>
<evidence type="ECO:0000259" key="2">
    <source>
        <dbReference type="PROSITE" id="PS50011"/>
    </source>
</evidence>
<dbReference type="SUPFAM" id="SSF56112">
    <property type="entry name" value="Protein kinase-like (PK-like)"/>
    <property type="match status" value="1"/>
</dbReference>
<feature type="region of interest" description="Disordered" evidence="1">
    <location>
        <begin position="236"/>
        <end position="340"/>
    </location>
</feature>
<feature type="compositionally biased region" description="Basic residues" evidence="1">
    <location>
        <begin position="749"/>
        <end position="760"/>
    </location>
</feature>
<evidence type="ECO:0000256" key="1">
    <source>
        <dbReference type="SAM" id="MobiDB-lite"/>
    </source>
</evidence>
<dbReference type="OrthoDB" id="4062651at2759"/>
<feature type="compositionally biased region" description="Acidic residues" evidence="1">
    <location>
        <begin position="306"/>
        <end position="326"/>
    </location>
</feature>
<keyword evidence="4" id="KW-1185">Reference proteome</keyword>
<proteinExistence type="predicted"/>
<reference evidence="3" key="1">
    <citation type="submission" date="2020-01" db="EMBL/GenBank/DDBJ databases">
        <title>Genome Sequencing of Three Apophysomyces-Like Fungal Strains Confirms a Novel Fungal Genus in the Mucoromycota with divergent Burkholderia-like Endosymbiotic Bacteria.</title>
        <authorList>
            <person name="Stajich J.E."/>
            <person name="Macias A.M."/>
            <person name="Carter-House D."/>
            <person name="Lovett B."/>
            <person name="Kasson L.R."/>
            <person name="Berry K."/>
            <person name="Grigoriev I."/>
            <person name="Chang Y."/>
            <person name="Spatafora J."/>
            <person name="Kasson M.T."/>
        </authorList>
    </citation>
    <scope>NUCLEOTIDE SEQUENCE</scope>
    <source>
        <strain evidence="3">NRRL A-21654</strain>
    </source>
</reference>
<dbReference type="Pfam" id="PF00069">
    <property type="entry name" value="Pkinase"/>
    <property type="match status" value="1"/>
</dbReference>
<dbReference type="GO" id="GO:0003677">
    <property type="term" value="F:DNA binding"/>
    <property type="evidence" value="ECO:0007669"/>
    <property type="project" value="InterPro"/>
</dbReference>
<evidence type="ECO:0000313" key="3">
    <source>
        <dbReference type="EMBL" id="KAF7721254.1"/>
    </source>
</evidence>
<comment type="caution">
    <text evidence="3">The sequence shown here is derived from an EMBL/GenBank/DDBJ whole genome shotgun (WGS) entry which is preliminary data.</text>
</comment>
<dbReference type="Gene3D" id="1.10.510.10">
    <property type="entry name" value="Transferase(Phosphotransferase) domain 1"/>
    <property type="match status" value="1"/>
</dbReference>
<feature type="region of interest" description="Disordered" evidence="1">
    <location>
        <begin position="739"/>
        <end position="815"/>
    </location>
</feature>
<dbReference type="SMART" id="SM00220">
    <property type="entry name" value="S_TKc"/>
    <property type="match status" value="1"/>
</dbReference>
<organism evidence="3 4">
    <name type="scientific">Apophysomyces ossiformis</name>
    <dbReference type="NCBI Taxonomy" id="679940"/>
    <lineage>
        <taxon>Eukaryota</taxon>
        <taxon>Fungi</taxon>
        <taxon>Fungi incertae sedis</taxon>
        <taxon>Mucoromycota</taxon>
        <taxon>Mucoromycotina</taxon>
        <taxon>Mucoromycetes</taxon>
        <taxon>Mucorales</taxon>
        <taxon>Mucorineae</taxon>
        <taxon>Mucoraceae</taxon>
        <taxon>Apophysomyces</taxon>
    </lineage>
</organism>
<name>A0A8H7BE61_9FUNG</name>
<protein>
    <recommendedName>
        <fullName evidence="2">Protein kinase domain-containing protein</fullName>
    </recommendedName>
</protein>
<dbReference type="PRINTS" id="PR00929">
    <property type="entry name" value="ATHOOK"/>
</dbReference>
<dbReference type="PANTHER" id="PTHR24362:SF309">
    <property type="entry name" value="PROTEIN KINASE DOMAIN-CONTAINING PROTEIN"/>
    <property type="match status" value="1"/>
</dbReference>